<protein>
    <recommendedName>
        <fullName evidence="5">DUF1343 domain-containing protein</fullName>
    </recommendedName>
</protein>
<gene>
    <name evidence="3" type="ORF">PYK22_00792</name>
</gene>
<dbReference type="PANTHER" id="PTHR42915">
    <property type="entry name" value="HYPOTHETICAL 460 KDA PROTEIN IN FEUA-SIGW INTERGENIC REGION [PRECURSOR]"/>
    <property type="match status" value="1"/>
</dbReference>
<organism evidence="3 4">
    <name type="scientific">Pyrinomonas methylaliphatogenes</name>
    <dbReference type="NCBI Taxonomy" id="454194"/>
    <lineage>
        <taxon>Bacteria</taxon>
        <taxon>Pseudomonadati</taxon>
        <taxon>Acidobacteriota</taxon>
        <taxon>Blastocatellia</taxon>
        <taxon>Blastocatellales</taxon>
        <taxon>Pyrinomonadaceae</taxon>
        <taxon>Pyrinomonas</taxon>
    </lineage>
</organism>
<dbReference type="RefSeq" id="WP_041974688.1">
    <property type="nucleotide sequence ID" value="NZ_CBXV010000003.1"/>
</dbReference>
<dbReference type="PANTHER" id="PTHR42915:SF1">
    <property type="entry name" value="PEPTIDOGLYCAN BETA-N-ACETYLMURAMIDASE NAMZ"/>
    <property type="match status" value="1"/>
</dbReference>
<evidence type="ECO:0008006" key="5">
    <source>
        <dbReference type="Google" id="ProtNLM"/>
    </source>
</evidence>
<dbReference type="Pfam" id="PF20732">
    <property type="entry name" value="NamZ_C"/>
    <property type="match status" value="1"/>
</dbReference>
<evidence type="ECO:0000313" key="3">
    <source>
        <dbReference type="EMBL" id="CDM64797.1"/>
    </source>
</evidence>
<name>A0A0B6WVJ3_9BACT</name>
<dbReference type="AlphaFoldDB" id="A0A0B6WVJ3"/>
<dbReference type="PIRSF" id="PIRSF016719">
    <property type="entry name" value="UCP016719"/>
    <property type="match status" value="1"/>
</dbReference>
<keyword evidence="4" id="KW-1185">Reference proteome</keyword>
<feature type="domain" description="Peptidoglycan beta-N-acetylmuramidase NamZ N-terminal" evidence="1">
    <location>
        <begin position="24"/>
        <end position="224"/>
    </location>
</feature>
<reference evidence="3 4" key="2">
    <citation type="submission" date="2015-01" db="EMBL/GenBank/DDBJ databases">
        <title>Complete genome sequence of Pyrinomonas methylaliphatogenes type strain K22T.</title>
        <authorList>
            <person name="Lee K.C.Y."/>
            <person name="Power J.F."/>
            <person name="Dunfield P.F."/>
            <person name="Morgan X.C."/>
            <person name="Huttenhower C."/>
            <person name="Stott M.B."/>
        </authorList>
    </citation>
    <scope>NUCLEOTIDE SEQUENCE [LARGE SCALE GENOMIC DNA]</scope>
    <source>
        <strain evidence="3 4">K22</strain>
    </source>
</reference>
<proteinExistence type="predicted"/>
<dbReference type="EMBL" id="CBXV010000003">
    <property type="protein sequence ID" value="CDM64797.1"/>
    <property type="molecule type" value="Genomic_DNA"/>
</dbReference>
<dbReference type="Gene3D" id="3.40.50.12170">
    <property type="entry name" value="Uncharacterised protein PF07075, DUF1343"/>
    <property type="match status" value="1"/>
</dbReference>
<evidence type="ECO:0000259" key="2">
    <source>
        <dbReference type="Pfam" id="PF20732"/>
    </source>
</evidence>
<dbReference type="InterPro" id="IPR048502">
    <property type="entry name" value="NamZ_N"/>
</dbReference>
<dbReference type="Proteomes" id="UP000031518">
    <property type="component" value="Unassembled WGS sequence"/>
</dbReference>
<evidence type="ECO:0000259" key="1">
    <source>
        <dbReference type="Pfam" id="PF07075"/>
    </source>
</evidence>
<reference evidence="3 4" key="1">
    <citation type="submission" date="2013-12" db="EMBL/GenBank/DDBJ databases">
        <authorList>
            <person name="Stott M."/>
        </authorList>
    </citation>
    <scope>NUCLEOTIDE SEQUENCE [LARGE SCALE GENOMIC DNA]</scope>
    <source>
        <strain evidence="3 4">K22</strain>
    </source>
</reference>
<dbReference type="Gene3D" id="3.90.1150.140">
    <property type="match status" value="1"/>
</dbReference>
<dbReference type="InterPro" id="IPR048503">
    <property type="entry name" value="NamZ_C"/>
</dbReference>
<dbReference type="GO" id="GO:0033922">
    <property type="term" value="F:peptidoglycan beta-N-acetylmuramidase activity"/>
    <property type="evidence" value="ECO:0007669"/>
    <property type="project" value="InterPro"/>
</dbReference>
<dbReference type="InterPro" id="IPR008302">
    <property type="entry name" value="NamZ"/>
</dbReference>
<dbReference type="STRING" id="454194.PYK22_00792"/>
<dbReference type="OrthoDB" id="9801061at2"/>
<accession>A0A0B6WVJ3</accession>
<dbReference type="Pfam" id="PF07075">
    <property type="entry name" value="NamZ_N"/>
    <property type="match status" value="1"/>
</dbReference>
<feature type="domain" description="Peptidoglycan beta-N-acetylmuramidase NamZ C-terminal" evidence="2">
    <location>
        <begin position="229"/>
        <end position="388"/>
    </location>
</feature>
<sequence>MRRVVLGLERLLTERAALLRGARVGLICNQASVDHELRHAADLFKEGRGWRLTALFGPQHGIRGTEQDNMDETPHGVDRETGVPVYSLYSETREPTEEMLREVDVLVVDLQDVGCRIYTFIYTMMNALRAAARYGKRVIVCDRPNPIGGVAVEGNVLERGQESFVGQYPLPTRHGMTIGELALMFNEEIGCDLEVVAMRGWGRELWFDETDVPWVMPSPNMPTLETATVFPGTVHLEGTQMSEGRGTTRPFELVGAPYIEAAEYARRLTAYGFSGVRFRACYFKPTFQKHAGRVCGGVQIHVTERGGFRPVEVGLAIIREARALYGDSFRWREPPYEYEYERNPFDVIAGTTRLREALERGASIEELARGWEAERAAFCLRRERFLLY</sequence>
<evidence type="ECO:0000313" key="4">
    <source>
        <dbReference type="Proteomes" id="UP000031518"/>
    </source>
</evidence>